<dbReference type="PANTHER" id="PTHR42985">
    <property type="entry name" value="SODIUM-COUPLED MONOCARBOXYLATE TRANSPORTER"/>
    <property type="match status" value="1"/>
</dbReference>
<dbReference type="Pfam" id="PF00474">
    <property type="entry name" value="SSF"/>
    <property type="match status" value="1"/>
</dbReference>
<feature type="transmembrane region" description="Helical" evidence="12">
    <location>
        <begin position="98"/>
        <end position="118"/>
    </location>
</feature>
<evidence type="ECO:0000256" key="8">
    <source>
        <dbReference type="ARBA" id="ARBA00023065"/>
    </source>
</evidence>
<comment type="similarity">
    <text evidence="2 11">Belongs to the sodium:solute symporter (SSF) (TC 2.A.21) family.</text>
</comment>
<evidence type="ECO:0000256" key="3">
    <source>
        <dbReference type="ARBA" id="ARBA00022448"/>
    </source>
</evidence>
<dbReference type="PROSITE" id="PS50283">
    <property type="entry name" value="NA_SOLUT_SYMP_3"/>
    <property type="match status" value="1"/>
</dbReference>
<keyword evidence="15" id="KW-1185">Reference proteome</keyword>
<gene>
    <name evidence="14" type="ORF">MAR_001150</name>
</gene>
<keyword evidence="9 12" id="KW-0472">Membrane</keyword>
<keyword evidence="8" id="KW-0406">Ion transport</keyword>
<sequence>MFFILVLQLTGISVFAYFSSHQCDPLESGQIENPNQLVPFFVMNVLSSTPGLTGIFLAAMFSASLSSLSSGISSLTANTLQDLLPYCLKNVTQTRKTAYAKLIALCYGCAVVGVAYLLRRLHGPVGQITAVAVGSTGGPAVGLFL</sequence>
<proteinExistence type="inferred from homology"/>
<feature type="non-terminal residue" evidence="14">
    <location>
        <position position="1"/>
    </location>
</feature>
<keyword evidence="4" id="KW-1003">Cell membrane</keyword>
<dbReference type="InterPro" id="IPR001734">
    <property type="entry name" value="Na/solute_symporter"/>
</dbReference>
<evidence type="ECO:0000256" key="9">
    <source>
        <dbReference type="ARBA" id="ARBA00023136"/>
    </source>
</evidence>
<dbReference type="Gene3D" id="1.20.1730.10">
    <property type="entry name" value="Sodium/glucose cotransporter"/>
    <property type="match status" value="1"/>
</dbReference>
<dbReference type="PANTHER" id="PTHR42985:SF40">
    <property type="entry name" value="LD47995P-RELATED"/>
    <property type="match status" value="1"/>
</dbReference>
<comment type="subcellular location">
    <subcellularLocation>
        <location evidence="1">Cell membrane</location>
        <topology evidence="1">Multi-pass membrane protein</topology>
    </subcellularLocation>
</comment>
<evidence type="ECO:0000256" key="11">
    <source>
        <dbReference type="RuleBase" id="RU362091"/>
    </source>
</evidence>
<feature type="signal peptide" evidence="13">
    <location>
        <begin position="1"/>
        <end position="16"/>
    </location>
</feature>
<keyword evidence="13" id="KW-0732">Signal</keyword>
<evidence type="ECO:0000256" key="5">
    <source>
        <dbReference type="ARBA" id="ARBA00022692"/>
    </source>
</evidence>
<keyword evidence="3" id="KW-0813">Transport</keyword>
<feature type="transmembrane region" description="Helical" evidence="12">
    <location>
        <begin position="40"/>
        <end position="61"/>
    </location>
</feature>
<keyword evidence="7" id="KW-0915">Sodium</keyword>
<name>A0ABY7FAV6_MYAAR</name>
<protein>
    <submittedName>
        <fullName evidence="14">SC5A6-like protein</fullName>
    </submittedName>
</protein>
<dbReference type="InterPro" id="IPR038377">
    <property type="entry name" value="Na/Glc_symporter_sf"/>
</dbReference>
<evidence type="ECO:0000256" key="13">
    <source>
        <dbReference type="SAM" id="SignalP"/>
    </source>
</evidence>
<dbReference type="EMBL" id="CP111022">
    <property type="protein sequence ID" value="WAR19312.1"/>
    <property type="molecule type" value="Genomic_DNA"/>
</dbReference>
<evidence type="ECO:0000256" key="10">
    <source>
        <dbReference type="ARBA" id="ARBA00023201"/>
    </source>
</evidence>
<feature type="chain" id="PRO_5047351763" evidence="13">
    <location>
        <begin position="17"/>
        <end position="145"/>
    </location>
</feature>
<evidence type="ECO:0000256" key="7">
    <source>
        <dbReference type="ARBA" id="ARBA00023053"/>
    </source>
</evidence>
<evidence type="ECO:0000256" key="12">
    <source>
        <dbReference type="SAM" id="Phobius"/>
    </source>
</evidence>
<evidence type="ECO:0000256" key="2">
    <source>
        <dbReference type="ARBA" id="ARBA00006434"/>
    </source>
</evidence>
<dbReference type="Proteomes" id="UP001164746">
    <property type="component" value="Chromosome 11"/>
</dbReference>
<organism evidence="14 15">
    <name type="scientific">Mya arenaria</name>
    <name type="common">Soft-shell clam</name>
    <dbReference type="NCBI Taxonomy" id="6604"/>
    <lineage>
        <taxon>Eukaryota</taxon>
        <taxon>Metazoa</taxon>
        <taxon>Spiralia</taxon>
        <taxon>Lophotrochozoa</taxon>
        <taxon>Mollusca</taxon>
        <taxon>Bivalvia</taxon>
        <taxon>Autobranchia</taxon>
        <taxon>Heteroconchia</taxon>
        <taxon>Euheterodonta</taxon>
        <taxon>Imparidentia</taxon>
        <taxon>Neoheterodontei</taxon>
        <taxon>Myida</taxon>
        <taxon>Myoidea</taxon>
        <taxon>Myidae</taxon>
        <taxon>Mya</taxon>
    </lineage>
</organism>
<reference evidence="14" key="1">
    <citation type="submission" date="2022-11" db="EMBL/GenBank/DDBJ databases">
        <title>Centuries of genome instability and evolution in soft-shell clam transmissible cancer (bioRxiv).</title>
        <authorList>
            <person name="Hart S.F.M."/>
            <person name="Yonemitsu M.A."/>
            <person name="Giersch R.M."/>
            <person name="Beal B.F."/>
            <person name="Arriagada G."/>
            <person name="Davis B.W."/>
            <person name="Ostrander E.A."/>
            <person name="Goff S.P."/>
            <person name="Metzger M.J."/>
        </authorList>
    </citation>
    <scope>NUCLEOTIDE SEQUENCE</scope>
    <source>
        <strain evidence="14">MELC-2E11</strain>
        <tissue evidence="14">Siphon/mantle</tissue>
    </source>
</reference>
<keyword evidence="5 12" id="KW-0812">Transmembrane</keyword>
<evidence type="ECO:0000313" key="15">
    <source>
        <dbReference type="Proteomes" id="UP001164746"/>
    </source>
</evidence>
<evidence type="ECO:0000313" key="14">
    <source>
        <dbReference type="EMBL" id="WAR19312.1"/>
    </source>
</evidence>
<accession>A0ABY7FAV6</accession>
<evidence type="ECO:0000256" key="4">
    <source>
        <dbReference type="ARBA" id="ARBA00022475"/>
    </source>
</evidence>
<dbReference type="InterPro" id="IPR051163">
    <property type="entry name" value="Sodium:Solute_Symporter_SSF"/>
</dbReference>
<evidence type="ECO:0000256" key="6">
    <source>
        <dbReference type="ARBA" id="ARBA00022989"/>
    </source>
</evidence>
<evidence type="ECO:0000256" key="1">
    <source>
        <dbReference type="ARBA" id="ARBA00004651"/>
    </source>
</evidence>
<keyword evidence="6 12" id="KW-1133">Transmembrane helix</keyword>
<keyword evidence="10" id="KW-0739">Sodium transport</keyword>